<dbReference type="InterPro" id="IPR000182">
    <property type="entry name" value="GNAT_dom"/>
</dbReference>
<dbReference type="InterPro" id="IPR016181">
    <property type="entry name" value="Acyl_CoA_acyltransferase"/>
</dbReference>
<organism evidence="2 3">
    <name type="scientific">Brachybacterium endophyticum</name>
    <dbReference type="NCBI Taxonomy" id="2182385"/>
    <lineage>
        <taxon>Bacteria</taxon>
        <taxon>Bacillati</taxon>
        <taxon>Actinomycetota</taxon>
        <taxon>Actinomycetes</taxon>
        <taxon>Micrococcales</taxon>
        <taxon>Dermabacteraceae</taxon>
        <taxon>Brachybacterium</taxon>
    </lineage>
</organism>
<dbReference type="EMBL" id="QFKX01000001">
    <property type="protein sequence ID" value="PWH07550.1"/>
    <property type="molecule type" value="Genomic_DNA"/>
</dbReference>
<dbReference type="PANTHER" id="PTHR39173:SF1">
    <property type="entry name" value="ACETYLTRANSFERASE"/>
    <property type="match status" value="1"/>
</dbReference>
<comment type="caution">
    <text evidence="2">The sequence shown here is derived from an EMBL/GenBank/DDBJ whole genome shotgun (WGS) entry which is preliminary data.</text>
</comment>
<dbReference type="Gene3D" id="3.40.630.30">
    <property type="match status" value="1"/>
</dbReference>
<dbReference type="SUPFAM" id="SSF55729">
    <property type="entry name" value="Acyl-CoA N-acyltransferases (Nat)"/>
    <property type="match status" value="1"/>
</dbReference>
<reference evidence="2 3" key="1">
    <citation type="submission" date="2018-05" db="EMBL/GenBank/DDBJ databases">
        <title>Brachybacterium sp. M1HQ-2T, whole genome shotgun sequence.</title>
        <authorList>
            <person name="Tuo L."/>
        </authorList>
    </citation>
    <scope>NUCLEOTIDE SEQUENCE [LARGE SCALE GENOMIC DNA]</scope>
    <source>
        <strain evidence="2 3">M1HQ-2</strain>
    </source>
</reference>
<dbReference type="RefSeq" id="WP_109274436.1">
    <property type="nucleotide sequence ID" value="NZ_QFKX01000001.1"/>
</dbReference>
<evidence type="ECO:0000313" key="3">
    <source>
        <dbReference type="Proteomes" id="UP000245590"/>
    </source>
</evidence>
<name>A0A2U2RNV5_9MICO</name>
<dbReference type="AlphaFoldDB" id="A0A2U2RNV5"/>
<feature type="domain" description="N-acetyltransferase" evidence="1">
    <location>
        <begin position="2"/>
        <end position="185"/>
    </location>
</feature>
<dbReference type="Pfam" id="PF00583">
    <property type="entry name" value="Acetyltransf_1"/>
    <property type="match status" value="1"/>
</dbReference>
<sequence length="185" mass="20470">MIRLTAPDPARFEAWRDCLLDFAGGPVDGSGYIAGQVPEPTRDEFVRYLSARSGEEDPSVPLPPGRVRCSNRWIIEDSWEDGGPVLGFLSIRHVLNDFLLRLGGHIGYSVRPSQRRKGIASGALTAGLQEARERGIDPVLVTCEEGNLASRLTIEHRGGQYENSIEDHRRYWFGAPPWPSDVGMG</sequence>
<keyword evidence="2" id="KW-0808">Transferase</keyword>
<dbReference type="Proteomes" id="UP000245590">
    <property type="component" value="Unassembled WGS sequence"/>
</dbReference>
<dbReference type="CDD" id="cd04301">
    <property type="entry name" value="NAT_SF"/>
    <property type="match status" value="1"/>
</dbReference>
<evidence type="ECO:0000259" key="1">
    <source>
        <dbReference type="PROSITE" id="PS51186"/>
    </source>
</evidence>
<dbReference type="OrthoDB" id="9797989at2"/>
<dbReference type="PANTHER" id="PTHR39173">
    <property type="entry name" value="ACETYLTRANSFERASE"/>
    <property type="match status" value="1"/>
</dbReference>
<evidence type="ECO:0000313" key="2">
    <source>
        <dbReference type="EMBL" id="PWH07550.1"/>
    </source>
</evidence>
<dbReference type="PROSITE" id="PS51186">
    <property type="entry name" value="GNAT"/>
    <property type="match status" value="1"/>
</dbReference>
<accession>A0A2U2RNV5</accession>
<dbReference type="GO" id="GO:0016747">
    <property type="term" value="F:acyltransferase activity, transferring groups other than amino-acyl groups"/>
    <property type="evidence" value="ECO:0007669"/>
    <property type="project" value="InterPro"/>
</dbReference>
<keyword evidence="3" id="KW-1185">Reference proteome</keyword>
<protein>
    <submittedName>
        <fullName evidence="2">GNAT family N-acetyltransferase</fullName>
    </submittedName>
</protein>
<proteinExistence type="predicted"/>
<gene>
    <name evidence="2" type="ORF">DEO23_02665</name>
</gene>